<dbReference type="GO" id="GO:0140662">
    <property type="term" value="F:ATP-dependent protein folding chaperone"/>
    <property type="evidence" value="ECO:0007669"/>
    <property type="project" value="InterPro"/>
</dbReference>
<accession>A0A2U1L3A3</accession>
<dbReference type="Gene3D" id="3.30.565.10">
    <property type="entry name" value="Histidine kinase-like ATPase, C-terminal domain"/>
    <property type="match status" value="1"/>
</dbReference>
<evidence type="ECO:0000313" key="5">
    <source>
        <dbReference type="EMBL" id="PWA43454.1"/>
    </source>
</evidence>
<dbReference type="GO" id="GO:0051082">
    <property type="term" value="F:unfolded protein binding"/>
    <property type="evidence" value="ECO:0007669"/>
    <property type="project" value="InterPro"/>
</dbReference>
<dbReference type="STRING" id="35608.A0A2U1L3A3"/>
<reference evidence="5 6" key="1">
    <citation type="journal article" date="2018" name="Mol. Plant">
        <title>The genome of Artemisia annua provides insight into the evolution of Asteraceae family and artemisinin biosynthesis.</title>
        <authorList>
            <person name="Shen Q."/>
            <person name="Zhang L."/>
            <person name="Liao Z."/>
            <person name="Wang S."/>
            <person name="Yan T."/>
            <person name="Shi P."/>
            <person name="Liu M."/>
            <person name="Fu X."/>
            <person name="Pan Q."/>
            <person name="Wang Y."/>
            <person name="Lv Z."/>
            <person name="Lu X."/>
            <person name="Zhang F."/>
            <person name="Jiang W."/>
            <person name="Ma Y."/>
            <person name="Chen M."/>
            <person name="Hao X."/>
            <person name="Li L."/>
            <person name="Tang Y."/>
            <person name="Lv G."/>
            <person name="Zhou Y."/>
            <person name="Sun X."/>
            <person name="Brodelius P.E."/>
            <person name="Rose J.K.C."/>
            <person name="Tang K."/>
        </authorList>
    </citation>
    <scope>NUCLEOTIDE SEQUENCE [LARGE SCALE GENOMIC DNA]</scope>
    <source>
        <strain evidence="6">cv. Huhao1</strain>
        <tissue evidence="5">Leaf</tissue>
    </source>
</reference>
<sequence>MAAWAKRTLKNLRVKTSPNNVEYKITGMSENPCTEWLNANDALDKLRFISVTAPELMEGAPELYIRIQIDQENGIITLTIAKMLVLTAIRFVNLVSNFIKLSWLLISPKSDKQYVWEGEANSNSYIVREETDPEKLIPRGEANSNSYIVREETDPEKLIPRELVYRLTNETNYSETDFTVVNRCVGPLGSREASKLDALASVKGFPKDPKDASSKIEAAISPSWINNDEQGSLQRRGDIGTSLQQSIRGRCLPHTKKPT</sequence>
<keyword evidence="2" id="KW-0547">Nucleotide-binding</keyword>
<dbReference type="SUPFAM" id="SSF55874">
    <property type="entry name" value="ATPase domain of HSP90 chaperone/DNA topoisomerase II/histidine kinase"/>
    <property type="match status" value="1"/>
</dbReference>
<dbReference type="GO" id="GO:0005524">
    <property type="term" value="F:ATP binding"/>
    <property type="evidence" value="ECO:0007669"/>
    <property type="project" value="UniProtKB-KW"/>
</dbReference>
<dbReference type="EMBL" id="PKPP01011817">
    <property type="protein sequence ID" value="PWA43454.1"/>
    <property type="molecule type" value="Genomic_DNA"/>
</dbReference>
<comment type="similarity">
    <text evidence="1">Belongs to the heat shock protein 90 family.</text>
</comment>
<dbReference type="Proteomes" id="UP000245207">
    <property type="component" value="Unassembled WGS sequence"/>
</dbReference>
<protein>
    <submittedName>
        <fullName evidence="5">Heat shock protein Hsp90</fullName>
    </submittedName>
</protein>
<evidence type="ECO:0000256" key="3">
    <source>
        <dbReference type="ARBA" id="ARBA00022840"/>
    </source>
</evidence>
<evidence type="ECO:0000313" key="6">
    <source>
        <dbReference type="Proteomes" id="UP000245207"/>
    </source>
</evidence>
<organism evidence="5 6">
    <name type="scientific">Artemisia annua</name>
    <name type="common">Sweet wormwood</name>
    <dbReference type="NCBI Taxonomy" id="35608"/>
    <lineage>
        <taxon>Eukaryota</taxon>
        <taxon>Viridiplantae</taxon>
        <taxon>Streptophyta</taxon>
        <taxon>Embryophyta</taxon>
        <taxon>Tracheophyta</taxon>
        <taxon>Spermatophyta</taxon>
        <taxon>Magnoliopsida</taxon>
        <taxon>eudicotyledons</taxon>
        <taxon>Gunneridae</taxon>
        <taxon>Pentapetalae</taxon>
        <taxon>asterids</taxon>
        <taxon>campanulids</taxon>
        <taxon>Asterales</taxon>
        <taxon>Asteraceae</taxon>
        <taxon>Asteroideae</taxon>
        <taxon>Anthemideae</taxon>
        <taxon>Artemisiinae</taxon>
        <taxon>Artemisia</taxon>
    </lineage>
</organism>
<keyword evidence="3" id="KW-0067">ATP-binding</keyword>
<comment type="caution">
    <text evidence="5">The sequence shown here is derived from an EMBL/GenBank/DDBJ whole genome shotgun (WGS) entry which is preliminary data.</text>
</comment>
<dbReference type="InterPro" id="IPR036890">
    <property type="entry name" value="HATPase_C_sf"/>
</dbReference>
<gene>
    <name evidence="5" type="ORF">CTI12_AA536500</name>
</gene>
<keyword evidence="5" id="KW-0346">Stress response</keyword>
<keyword evidence="6" id="KW-1185">Reference proteome</keyword>
<dbReference type="InterPro" id="IPR001404">
    <property type="entry name" value="Hsp90_fam"/>
</dbReference>
<dbReference type="OrthoDB" id="1680464at2759"/>
<proteinExistence type="inferred from homology"/>
<dbReference type="AlphaFoldDB" id="A0A2U1L3A3"/>
<dbReference type="PANTHER" id="PTHR11528">
    <property type="entry name" value="HEAT SHOCK PROTEIN 90 FAMILY MEMBER"/>
    <property type="match status" value="1"/>
</dbReference>
<keyword evidence="4" id="KW-0143">Chaperone</keyword>
<evidence type="ECO:0000256" key="2">
    <source>
        <dbReference type="ARBA" id="ARBA00022741"/>
    </source>
</evidence>
<name>A0A2U1L3A3_ARTAN</name>
<evidence type="ECO:0000256" key="1">
    <source>
        <dbReference type="ARBA" id="ARBA00008239"/>
    </source>
</evidence>
<evidence type="ECO:0000256" key="4">
    <source>
        <dbReference type="ARBA" id="ARBA00023186"/>
    </source>
</evidence>
<dbReference type="GO" id="GO:0016887">
    <property type="term" value="F:ATP hydrolysis activity"/>
    <property type="evidence" value="ECO:0007669"/>
    <property type="project" value="InterPro"/>
</dbReference>